<dbReference type="AlphaFoldDB" id="A0A4R6VBW2"/>
<organism evidence="5 6">
    <name type="scientific">Mesocricetibacter intestinalis</name>
    <dbReference type="NCBI Taxonomy" id="1521930"/>
    <lineage>
        <taxon>Bacteria</taxon>
        <taxon>Pseudomonadati</taxon>
        <taxon>Pseudomonadota</taxon>
        <taxon>Gammaproteobacteria</taxon>
        <taxon>Pasteurellales</taxon>
        <taxon>Pasteurellaceae</taxon>
        <taxon>Mesocricetibacter</taxon>
    </lineage>
</organism>
<dbReference type="PROSITE" id="PS51409">
    <property type="entry name" value="ARGINASE_2"/>
    <property type="match status" value="1"/>
</dbReference>
<evidence type="ECO:0000313" key="6">
    <source>
        <dbReference type="Proteomes" id="UP000295657"/>
    </source>
</evidence>
<evidence type="ECO:0000313" key="5">
    <source>
        <dbReference type="EMBL" id="TDQ57440.1"/>
    </source>
</evidence>
<keyword evidence="6" id="KW-1185">Reference proteome</keyword>
<dbReference type="InterPro" id="IPR006035">
    <property type="entry name" value="Ureohydrolase"/>
</dbReference>
<dbReference type="EMBL" id="SNYQ01000005">
    <property type="protein sequence ID" value="TDQ57440.1"/>
    <property type="molecule type" value="Genomic_DNA"/>
</dbReference>
<dbReference type="PANTHER" id="PTHR43782">
    <property type="entry name" value="ARGINASE"/>
    <property type="match status" value="1"/>
</dbReference>
<sequence>MKILRLTFPQWQGADPAIMPELVPELSQQAAAQGYYLGSQLLDWLAPKTQTLQASVPVSLDYADENLSLEKGIYAYQILNRQLQAALDTLVIYQPDKIVTLGGECSVSVAPFSYLAEKYQGDVAVVWIDAHPDLTRPHEGYLGYYAMALATLCGQGDQQLINKLPAKINPQNAVIVGFRSEVPGDLERLADFGVHHISAQEANLSSESVLKFLRQRGKRNILVHLDLDGLDPQDLRMAVAADPQGLKVNTVIRLIQDIAQHYHLLGLTIAEPMPREVIKLRYLLHNLPLLAD</sequence>
<evidence type="ECO:0000256" key="4">
    <source>
        <dbReference type="PROSITE-ProRule" id="PRU00742"/>
    </source>
</evidence>
<dbReference type="Gene3D" id="3.40.800.10">
    <property type="entry name" value="Ureohydrolase domain"/>
    <property type="match status" value="1"/>
</dbReference>
<dbReference type="CDD" id="cd09999">
    <property type="entry name" value="Arginase-like_1"/>
    <property type="match status" value="1"/>
</dbReference>
<dbReference type="GO" id="GO:0005829">
    <property type="term" value="C:cytosol"/>
    <property type="evidence" value="ECO:0007669"/>
    <property type="project" value="TreeGrafter"/>
</dbReference>
<name>A0A4R6VBW2_9PAST</name>
<dbReference type="Pfam" id="PF00491">
    <property type="entry name" value="Arginase"/>
    <property type="match status" value="1"/>
</dbReference>
<dbReference type="GO" id="GO:0030145">
    <property type="term" value="F:manganese ion binding"/>
    <property type="evidence" value="ECO:0007669"/>
    <property type="project" value="TreeGrafter"/>
</dbReference>
<dbReference type="GO" id="GO:0004053">
    <property type="term" value="F:arginase activity"/>
    <property type="evidence" value="ECO:0007669"/>
    <property type="project" value="TreeGrafter"/>
</dbReference>
<dbReference type="PRINTS" id="PR00116">
    <property type="entry name" value="ARGINASE"/>
</dbReference>
<evidence type="ECO:0000256" key="2">
    <source>
        <dbReference type="ARBA" id="ARBA00022801"/>
    </source>
</evidence>
<protein>
    <submittedName>
        <fullName evidence="5">Arginase</fullName>
    </submittedName>
</protein>
<evidence type="ECO:0000256" key="1">
    <source>
        <dbReference type="ARBA" id="ARBA00022723"/>
    </source>
</evidence>
<comment type="caution">
    <text evidence="5">The sequence shown here is derived from an EMBL/GenBank/DDBJ whole genome shotgun (WGS) entry which is preliminary data.</text>
</comment>
<dbReference type="PANTHER" id="PTHR43782:SF3">
    <property type="entry name" value="ARGINASE"/>
    <property type="match status" value="1"/>
</dbReference>
<keyword evidence="1" id="KW-0479">Metal-binding</keyword>
<dbReference type="Proteomes" id="UP000295657">
    <property type="component" value="Unassembled WGS sequence"/>
</dbReference>
<gene>
    <name evidence="5" type="ORF">EDC45_1503</name>
</gene>
<dbReference type="OrthoDB" id="9789727at2"/>
<keyword evidence="2" id="KW-0378">Hydrolase</keyword>
<dbReference type="SUPFAM" id="SSF52768">
    <property type="entry name" value="Arginase/deacetylase"/>
    <property type="match status" value="1"/>
</dbReference>
<evidence type="ECO:0000256" key="3">
    <source>
        <dbReference type="ARBA" id="ARBA00023211"/>
    </source>
</evidence>
<keyword evidence="3" id="KW-0464">Manganese</keyword>
<dbReference type="RefSeq" id="WP_133545050.1">
    <property type="nucleotide sequence ID" value="NZ_SNYQ01000005.1"/>
</dbReference>
<reference evidence="5 6" key="1">
    <citation type="submission" date="2019-03" db="EMBL/GenBank/DDBJ databases">
        <title>Genomic Encyclopedia of Type Strains, Phase IV (KMG-IV): sequencing the most valuable type-strain genomes for metagenomic binning, comparative biology and taxonomic classification.</title>
        <authorList>
            <person name="Goeker M."/>
        </authorList>
    </citation>
    <scope>NUCLEOTIDE SEQUENCE [LARGE SCALE GENOMIC DNA]</scope>
    <source>
        <strain evidence="5 6">DSM 28403</strain>
    </source>
</reference>
<dbReference type="InterPro" id="IPR023696">
    <property type="entry name" value="Ureohydrolase_dom_sf"/>
</dbReference>
<accession>A0A4R6VBW2</accession>
<comment type="similarity">
    <text evidence="4">Belongs to the arginase family.</text>
</comment>
<proteinExistence type="inferred from homology"/>